<evidence type="ECO:0000313" key="2">
    <source>
        <dbReference type="Proteomes" id="UP001476798"/>
    </source>
</evidence>
<organism evidence="1 2">
    <name type="scientific">Goodea atripinnis</name>
    <dbReference type="NCBI Taxonomy" id="208336"/>
    <lineage>
        <taxon>Eukaryota</taxon>
        <taxon>Metazoa</taxon>
        <taxon>Chordata</taxon>
        <taxon>Craniata</taxon>
        <taxon>Vertebrata</taxon>
        <taxon>Euteleostomi</taxon>
        <taxon>Actinopterygii</taxon>
        <taxon>Neopterygii</taxon>
        <taxon>Teleostei</taxon>
        <taxon>Neoteleostei</taxon>
        <taxon>Acanthomorphata</taxon>
        <taxon>Ovalentaria</taxon>
        <taxon>Atherinomorphae</taxon>
        <taxon>Cyprinodontiformes</taxon>
        <taxon>Goodeidae</taxon>
        <taxon>Goodea</taxon>
    </lineage>
</organism>
<proteinExistence type="predicted"/>
<dbReference type="Proteomes" id="UP001476798">
    <property type="component" value="Unassembled WGS sequence"/>
</dbReference>
<keyword evidence="2" id="KW-1185">Reference proteome</keyword>
<dbReference type="EMBL" id="JAHRIO010047152">
    <property type="protein sequence ID" value="MEQ2173593.1"/>
    <property type="molecule type" value="Genomic_DNA"/>
</dbReference>
<accession>A0ABV0NST4</accession>
<reference evidence="1 2" key="1">
    <citation type="submission" date="2021-06" db="EMBL/GenBank/DDBJ databases">
        <authorList>
            <person name="Palmer J.M."/>
        </authorList>
    </citation>
    <scope>NUCLEOTIDE SEQUENCE [LARGE SCALE GENOMIC DNA]</scope>
    <source>
        <strain evidence="1 2">GA_2019</strain>
        <tissue evidence="1">Muscle</tissue>
    </source>
</reference>
<evidence type="ECO:0000313" key="1">
    <source>
        <dbReference type="EMBL" id="MEQ2173593.1"/>
    </source>
</evidence>
<gene>
    <name evidence="1" type="ORF">GOODEAATRI_033610</name>
</gene>
<protein>
    <submittedName>
        <fullName evidence="1">Uncharacterized protein</fullName>
    </submittedName>
</protein>
<sequence>MPHHQQNFTPTVQLMSNLFSHTKHTVLILAVIHAGHSIRHIFRFLKIKHHNYKKKQKNKVHQICGTTVEKSDLQQALQKKVPVRAITKNNTFLSEHMYLYFSFILILQERRILQHWRCAQ</sequence>
<name>A0ABV0NST4_9TELE</name>
<comment type="caution">
    <text evidence="1">The sequence shown here is derived from an EMBL/GenBank/DDBJ whole genome shotgun (WGS) entry which is preliminary data.</text>
</comment>